<proteinExistence type="inferred from homology"/>
<dbReference type="PANTHER" id="PTHR43163">
    <property type="entry name" value="DIPEPTIDE TRANSPORT SYSTEM PERMEASE PROTEIN DPPB-RELATED"/>
    <property type="match status" value="1"/>
</dbReference>
<dbReference type="Pfam" id="PF19300">
    <property type="entry name" value="BPD_transp_1_N"/>
    <property type="match status" value="1"/>
</dbReference>
<feature type="transmembrane region" description="Helical" evidence="7">
    <location>
        <begin position="7"/>
        <end position="29"/>
    </location>
</feature>
<organism evidence="9">
    <name type="scientific">uncultured spirochete</name>
    <dbReference type="NCBI Taxonomy" id="156406"/>
    <lineage>
        <taxon>Bacteria</taxon>
        <taxon>Pseudomonadati</taxon>
        <taxon>Spirochaetota</taxon>
        <taxon>Spirochaetia</taxon>
        <taxon>Spirochaetales</taxon>
        <taxon>environmental samples</taxon>
    </lineage>
</organism>
<sequence length="320" mass="34894">MTFFRPFFRRLGGMAITLIAMSILIFLLVELMPGDAAQRVLGQSATPQAVAALRESMGLNDPVWVRYGRWATGMLRGDLGTSLYMRGVPIASIFWRKVGNSLVLALLALLFYVPLSIVFGILAGVKAGKIIDSIISFFGLATMALPEFVSGIILMTIFAVKLAWFPITSVIPIGESIWSNLNILVLPALSITLVMFGYVSRMQRASMISVMNSDYIRSAILKGLPMRKVIFKHALKNALLPTITIIGMNMGWLFGGLIVVETLFGFPGLGSLTMSAVKTQDTPLIEVCVLFITAVFVVSTAITDLLYGFLNPRIRYPGGS</sequence>
<feature type="transmembrane region" description="Helical" evidence="7">
    <location>
        <begin position="284"/>
        <end position="310"/>
    </location>
</feature>
<evidence type="ECO:0000256" key="4">
    <source>
        <dbReference type="ARBA" id="ARBA00022692"/>
    </source>
</evidence>
<reference evidence="9" key="1">
    <citation type="submission" date="2017-02" db="EMBL/GenBank/DDBJ databases">
        <authorList>
            <person name="Regsiter A."/>
            <person name="William W."/>
        </authorList>
    </citation>
    <scope>NUCLEOTIDE SEQUENCE</scope>
    <source>
        <strain evidence="9">BdmA 4</strain>
    </source>
</reference>
<dbReference type="AlphaFoldDB" id="A0A3P3XRU0"/>
<keyword evidence="6 7" id="KW-0472">Membrane</keyword>
<keyword evidence="4 7" id="KW-0812">Transmembrane</keyword>
<keyword evidence="3" id="KW-1003">Cell membrane</keyword>
<protein>
    <submittedName>
        <fullName evidence="9">ABC-type dipeptide/oligopeptide/nickel transport system, permease component</fullName>
    </submittedName>
</protein>
<feature type="transmembrane region" description="Helical" evidence="7">
    <location>
        <begin position="137"/>
        <end position="165"/>
    </location>
</feature>
<evidence type="ECO:0000313" key="9">
    <source>
        <dbReference type="EMBL" id="SLM19008.1"/>
    </source>
</evidence>
<feature type="domain" description="ABC transmembrane type-1" evidence="8">
    <location>
        <begin position="98"/>
        <end position="307"/>
    </location>
</feature>
<dbReference type="InterPro" id="IPR035906">
    <property type="entry name" value="MetI-like_sf"/>
</dbReference>
<keyword evidence="2 7" id="KW-0813">Transport</keyword>
<dbReference type="SUPFAM" id="SSF161098">
    <property type="entry name" value="MetI-like"/>
    <property type="match status" value="1"/>
</dbReference>
<accession>A0A3P3XRU0</accession>
<evidence type="ECO:0000256" key="6">
    <source>
        <dbReference type="ARBA" id="ARBA00023136"/>
    </source>
</evidence>
<keyword evidence="5 7" id="KW-1133">Transmembrane helix</keyword>
<evidence type="ECO:0000256" key="3">
    <source>
        <dbReference type="ARBA" id="ARBA00022475"/>
    </source>
</evidence>
<evidence type="ECO:0000256" key="2">
    <source>
        <dbReference type="ARBA" id="ARBA00022448"/>
    </source>
</evidence>
<dbReference type="Pfam" id="PF00528">
    <property type="entry name" value="BPD_transp_1"/>
    <property type="match status" value="1"/>
</dbReference>
<name>A0A3P3XRU0_9SPIR</name>
<gene>
    <name evidence="9" type="ORF">SPIRO4BDMA_50523</name>
</gene>
<evidence type="ECO:0000256" key="1">
    <source>
        <dbReference type="ARBA" id="ARBA00004651"/>
    </source>
</evidence>
<dbReference type="InterPro" id="IPR045621">
    <property type="entry name" value="BPD_transp_1_N"/>
</dbReference>
<feature type="transmembrane region" description="Helical" evidence="7">
    <location>
        <begin position="238"/>
        <end position="264"/>
    </location>
</feature>
<dbReference type="GO" id="GO:0005886">
    <property type="term" value="C:plasma membrane"/>
    <property type="evidence" value="ECO:0007669"/>
    <property type="project" value="UniProtKB-SubCell"/>
</dbReference>
<dbReference type="PROSITE" id="PS50928">
    <property type="entry name" value="ABC_TM1"/>
    <property type="match status" value="1"/>
</dbReference>
<dbReference type="GO" id="GO:0071916">
    <property type="term" value="F:dipeptide transmembrane transporter activity"/>
    <property type="evidence" value="ECO:0007669"/>
    <property type="project" value="TreeGrafter"/>
</dbReference>
<comment type="subcellular location">
    <subcellularLocation>
        <location evidence="1 7">Cell membrane</location>
        <topology evidence="1 7">Multi-pass membrane protein</topology>
    </subcellularLocation>
</comment>
<dbReference type="PANTHER" id="PTHR43163:SF6">
    <property type="entry name" value="DIPEPTIDE TRANSPORT SYSTEM PERMEASE PROTEIN DPPB-RELATED"/>
    <property type="match status" value="1"/>
</dbReference>
<evidence type="ECO:0000256" key="7">
    <source>
        <dbReference type="RuleBase" id="RU363032"/>
    </source>
</evidence>
<feature type="transmembrane region" description="Helical" evidence="7">
    <location>
        <begin position="102"/>
        <end position="125"/>
    </location>
</feature>
<comment type="similarity">
    <text evidence="7">Belongs to the binding-protein-dependent transport system permease family.</text>
</comment>
<feature type="transmembrane region" description="Helical" evidence="7">
    <location>
        <begin position="177"/>
        <end position="199"/>
    </location>
</feature>
<dbReference type="CDD" id="cd06261">
    <property type="entry name" value="TM_PBP2"/>
    <property type="match status" value="1"/>
</dbReference>
<evidence type="ECO:0000259" key="8">
    <source>
        <dbReference type="PROSITE" id="PS50928"/>
    </source>
</evidence>
<dbReference type="InterPro" id="IPR000515">
    <property type="entry name" value="MetI-like"/>
</dbReference>
<evidence type="ECO:0000256" key="5">
    <source>
        <dbReference type="ARBA" id="ARBA00022989"/>
    </source>
</evidence>
<dbReference type="EMBL" id="FWDO01000005">
    <property type="protein sequence ID" value="SLM19008.1"/>
    <property type="molecule type" value="Genomic_DNA"/>
</dbReference>
<dbReference type="Gene3D" id="1.10.3720.10">
    <property type="entry name" value="MetI-like"/>
    <property type="match status" value="1"/>
</dbReference>